<dbReference type="AlphaFoldDB" id="A0A9Q3IS08"/>
<dbReference type="Proteomes" id="UP000765509">
    <property type="component" value="Unassembled WGS sequence"/>
</dbReference>
<sequence length="102" mass="11021">MRRYGWTSGTDNVPEAKSLKGNLPSADTVVECIFLLQDLVQEGSPASAALGLQDSESSSSPSTSATFISLHCRCLFLISNLRASSNPAQRIFFLNSIRPICQ</sequence>
<keyword evidence="2" id="KW-1185">Reference proteome</keyword>
<gene>
    <name evidence="1" type="ORF">O181_088697</name>
</gene>
<protein>
    <submittedName>
        <fullName evidence="1">Uncharacterized protein</fullName>
    </submittedName>
</protein>
<dbReference type="EMBL" id="AVOT02054248">
    <property type="protein sequence ID" value="MBW0548982.1"/>
    <property type="molecule type" value="Genomic_DNA"/>
</dbReference>
<evidence type="ECO:0000313" key="2">
    <source>
        <dbReference type="Proteomes" id="UP000765509"/>
    </source>
</evidence>
<comment type="caution">
    <text evidence="1">The sequence shown here is derived from an EMBL/GenBank/DDBJ whole genome shotgun (WGS) entry which is preliminary data.</text>
</comment>
<proteinExistence type="predicted"/>
<accession>A0A9Q3IS08</accession>
<evidence type="ECO:0000313" key="1">
    <source>
        <dbReference type="EMBL" id="MBW0548982.1"/>
    </source>
</evidence>
<name>A0A9Q3IS08_9BASI</name>
<reference evidence="1" key="1">
    <citation type="submission" date="2021-03" db="EMBL/GenBank/DDBJ databases">
        <title>Draft genome sequence of rust myrtle Austropuccinia psidii MF-1, a brazilian biotype.</title>
        <authorList>
            <person name="Quecine M.C."/>
            <person name="Pachon D.M.R."/>
            <person name="Bonatelli M.L."/>
            <person name="Correr F.H."/>
            <person name="Franceschini L.M."/>
            <person name="Leite T.F."/>
            <person name="Margarido G.R.A."/>
            <person name="Almeida C.A."/>
            <person name="Ferrarezi J.A."/>
            <person name="Labate C.A."/>
        </authorList>
    </citation>
    <scope>NUCLEOTIDE SEQUENCE</scope>
    <source>
        <strain evidence="1">MF-1</strain>
    </source>
</reference>
<organism evidence="1 2">
    <name type="scientific">Austropuccinia psidii MF-1</name>
    <dbReference type="NCBI Taxonomy" id="1389203"/>
    <lineage>
        <taxon>Eukaryota</taxon>
        <taxon>Fungi</taxon>
        <taxon>Dikarya</taxon>
        <taxon>Basidiomycota</taxon>
        <taxon>Pucciniomycotina</taxon>
        <taxon>Pucciniomycetes</taxon>
        <taxon>Pucciniales</taxon>
        <taxon>Sphaerophragmiaceae</taxon>
        <taxon>Austropuccinia</taxon>
    </lineage>
</organism>